<dbReference type="Pfam" id="PF18895">
    <property type="entry name" value="T4SS_pilin"/>
    <property type="match status" value="1"/>
</dbReference>
<sequence length="158" mass="17140">MAYHLTSKIGIAYFLFLAFFTVIPLFTKAQTKPNCAPGDVAVPVYDSNGNIIYYEGCLYGSDVVPCQEVKDGCPYGKPVTDLRSNIRIALNVIFGFLGIVVIVMIVYGAFEWLTSMGSDDKVKKGRDTMLWAAVGAVAIAVAWTVTSFILHTGRVVGS</sequence>
<feature type="transmembrane region" description="Helical" evidence="1">
    <location>
        <begin position="130"/>
        <end position="150"/>
    </location>
</feature>
<evidence type="ECO:0000313" key="3">
    <source>
        <dbReference type="Proteomes" id="UP000178315"/>
    </source>
</evidence>
<dbReference type="InterPro" id="IPR043993">
    <property type="entry name" value="T4SS_pilin"/>
</dbReference>
<keyword evidence="1" id="KW-0472">Membrane</keyword>
<comment type="caution">
    <text evidence="2">The sequence shown here is derived from an EMBL/GenBank/DDBJ whole genome shotgun (WGS) entry which is preliminary data.</text>
</comment>
<evidence type="ECO:0000313" key="2">
    <source>
        <dbReference type="EMBL" id="OGY73084.1"/>
    </source>
</evidence>
<dbReference type="EMBL" id="MHJU01000017">
    <property type="protein sequence ID" value="OGY73084.1"/>
    <property type="molecule type" value="Genomic_DNA"/>
</dbReference>
<evidence type="ECO:0000256" key="1">
    <source>
        <dbReference type="SAM" id="Phobius"/>
    </source>
</evidence>
<protein>
    <submittedName>
        <fullName evidence="2">Uncharacterized protein</fullName>
    </submittedName>
</protein>
<dbReference type="AlphaFoldDB" id="A0A1G2A8A9"/>
<feature type="transmembrane region" description="Helical" evidence="1">
    <location>
        <begin position="88"/>
        <end position="110"/>
    </location>
</feature>
<feature type="transmembrane region" description="Helical" evidence="1">
    <location>
        <begin position="6"/>
        <end position="26"/>
    </location>
</feature>
<keyword evidence="1" id="KW-1133">Transmembrane helix</keyword>
<accession>A0A1G2A8A9</accession>
<reference evidence="2 3" key="1">
    <citation type="journal article" date="2016" name="Nat. Commun.">
        <title>Thousands of microbial genomes shed light on interconnected biogeochemical processes in an aquifer system.</title>
        <authorList>
            <person name="Anantharaman K."/>
            <person name="Brown C.T."/>
            <person name="Hug L.A."/>
            <person name="Sharon I."/>
            <person name="Castelle C.J."/>
            <person name="Probst A.J."/>
            <person name="Thomas B.C."/>
            <person name="Singh A."/>
            <person name="Wilkins M.J."/>
            <person name="Karaoz U."/>
            <person name="Brodie E.L."/>
            <person name="Williams K.H."/>
            <person name="Hubbard S.S."/>
            <person name="Banfield J.F."/>
        </authorList>
    </citation>
    <scope>NUCLEOTIDE SEQUENCE [LARGE SCALE GENOMIC DNA]</scope>
</reference>
<name>A0A1G2A8A9_9BACT</name>
<gene>
    <name evidence="2" type="ORF">A3H61_02645</name>
</gene>
<keyword evidence="1" id="KW-0812">Transmembrane</keyword>
<dbReference type="Proteomes" id="UP000178315">
    <property type="component" value="Unassembled WGS sequence"/>
</dbReference>
<proteinExistence type="predicted"/>
<organism evidence="2 3">
    <name type="scientific">Candidatus Jacksonbacteria bacterium RIFCSPLOWO2_02_FULL_44_20</name>
    <dbReference type="NCBI Taxonomy" id="1798460"/>
    <lineage>
        <taxon>Bacteria</taxon>
        <taxon>Candidatus Jacksoniibacteriota</taxon>
    </lineage>
</organism>